<evidence type="ECO:0000256" key="5">
    <source>
        <dbReference type="ARBA" id="ARBA00023239"/>
    </source>
</evidence>
<comment type="similarity">
    <text evidence="2 7">Belongs to the group II decarboxylase family.</text>
</comment>
<accession>A0A177B461</accession>
<gene>
    <name evidence="8" type="ORF">A3Q56_04053</name>
</gene>
<keyword evidence="4 6" id="KW-0663">Pyridoxal phosphate</keyword>
<evidence type="ECO:0000256" key="1">
    <source>
        <dbReference type="ARBA" id="ARBA00001933"/>
    </source>
</evidence>
<dbReference type="SUPFAM" id="SSF53383">
    <property type="entry name" value="PLP-dependent transferases"/>
    <property type="match status" value="1"/>
</dbReference>
<keyword evidence="9" id="KW-1185">Reference proteome</keyword>
<dbReference type="InterPro" id="IPR002129">
    <property type="entry name" value="PyrdxlP-dep_de-COase"/>
</dbReference>
<dbReference type="EMBL" id="LWCA01000494">
    <property type="protein sequence ID" value="OAF68204.1"/>
    <property type="molecule type" value="Genomic_DNA"/>
</dbReference>
<evidence type="ECO:0000256" key="7">
    <source>
        <dbReference type="RuleBase" id="RU000382"/>
    </source>
</evidence>
<evidence type="ECO:0000256" key="3">
    <source>
        <dbReference type="ARBA" id="ARBA00022793"/>
    </source>
</evidence>
<proteinExistence type="inferred from homology"/>
<dbReference type="GO" id="GO:0030170">
    <property type="term" value="F:pyridoxal phosphate binding"/>
    <property type="evidence" value="ECO:0007669"/>
    <property type="project" value="InterPro"/>
</dbReference>
<comment type="cofactor">
    <cofactor evidence="1 6 7">
        <name>pyridoxal 5'-phosphate</name>
        <dbReference type="ChEBI" id="CHEBI:597326"/>
    </cofactor>
</comment>
<dbReference type="AlphaFoldDB" id="A0A177B461"/>
<dbReference type="GO" id="GO:0005737">
    <property type="term" value="C:cytoplasm"/>
    <property type="evidence" value="ECO:0007669"/>
    <property type="project" value="TreeGrafter"/>
</dbReference>
<evidence type="ECO:0000256" key="4">
    <source>
        <dbReference type="ARBA" id="ARBA00022898"/>
    </source>
</evidence>
<comment type="caution">
    <text evidence="8">The sequence shown here is derived from an EMBL/GenBank/DDBJ whole genome shotgun (WGS) entry which is preliminary data.</text>
</comment>
<dbReference type="GO" id="GO:0016831">
    <property type="term" value="F:carboxy-lyase activity"/>
    <property type="evidence" value="ECO:0007669"/>
    <property type="project" value="UniProtKB-KW"/>
</dbReference>
<dbReference type="InterPro" id="IPR015424">
    <property type="entry name" value="PyrdxlP-dep_Trfase"/>
</dbReference>
<evidence type="ECO:0000313" key="9">
    <source>
        <dbReference type="Proteomes" id="UP000078046"/>
    </source>
</evidence>
<dbReference type="Proteomes" id="UP000078046">
    <property type="component" value="Unassembled WGS sequence"/>
</dbReference>
<evidence type="ECO:0000313" key="8">
    <source>
        <dbReference type="EMBL" id="OAF68204.1"/>
    </source>
</evidence>
<name>A0A177B461_9BILA</name>
<dbReference type="GO" id="GO:0019752">
    <property type="term" value="P:carboxylic acid metabolic process"/>
    <property type="evidence" value="ECO:0007669"/>
    <property type="project" value="InterPro"/>
</dbReference>
<evidence type="ECO:0000256" key="2">
    <source>
        <dbReference type="ARBA" id="ARBA00009533"/>
    </source>
</evidence>
<reference evidence="8 9" key="1">
    <citation type="submission" date="2016-04" db="EMBL/GenBank/DDBJ databases">
        <title>The genome of Intoshia linei affirms orthonectids as highly simplified spiralians.</title>
        <authorList>
            <person name="Mikhailov K.V."/>
            <person name="Slusarev G.S."/>
            <person name="Nikitin M.A."/>
            <person name="Logacheva M.D."/>
            <person name="Penin A."/>
            <person name="Aleoshin V."/>
            <person name="Panchin Y.V."/>
        </authorList>
    </citation>
    <scope>NUCLEOTIDE SEQUENCE [LARGE SCALE GENOMIC DNA]</scope>
    <source>
        <strain evidence="8">Intl2013</strain>
        <tissue evidence="8">Whole animal</tissue>
    </source>
</reference>
<dbReference type="PANTHER" id="PTHR45677">
    <property type="entry name" value="GLUTAMATE DECARBOXYLASE-RELATED"/>
    <property type="match status" value="1"/>
</dbReference>
<dbReference type="InterPro" id="IPR015421">
    <property type="entry name" value="PyrdxlP-dep_Trfase_major"/>
</dbReference>
<dbReference type="OrthoDB" id="392571at2759"/>
<dbReference type="Gene3D" id="3.90.1150.170">
    <property type="match status" value="1"/>
</dbReference>
<sequence length="494" mass="56199">MNSSSQMKDNTNEKEFINCVYNKLVKYITEPKSKRRLSKFQQPDSLKEQLNLQLDKEGQDYDTLLSICDTVIQNSVNTGHPLFLNQLFGKIDNVSLIGTWLTSALNTSQYTFEVAPVFTLIENSILKHMSLKIGYNDCDAIFCPGGSISNMYALNLARSYKYPNVKTVGMNNIPKIAIFLSEQAHYSFSKGASFLGFGLNAMYKIRCGENGIIIMDDFKLKIKKAQEDGYEPAIVIAVAGTTVTGAFDPIREMSQVCKQYNMWLHVDACHGGCALLSTKYKHLLDGIELSDSVAWNCHKILGAAFQCCAFFTCHKTLLKRTHSASATYLFQTDKCYDVSYDTGDSSIQCGRVVDGFKLWLMWKREGDLGLEKRVDYILSLAEYLTNELGKKSHFKILIPKPQYVNVCFWYIPEKLCEMDQNSEQYKDILSKVAPYVKRKMMTNGTCMVGYQPLYTHVNFFRFVISHTLASLESIDMFINLIEKYGEEFNSEINF</sequence>
<protein>
    <recommendedName>
        <fullName evidence="10">Cysteine sulfinic acid decarboxylase</fullName>
    </recommendedName>
</protein>
<keyword evidence="3" id="KW-0210">Decarboxylase</keyword>
<evidence type="ECO:0008006" key="10">
    <source>
        <dbReference type="Google" id="ProtNLM"/>
    </source>
</evidence>
<evidence type="ECO:0000256" key="6">
    <source>
        <dbReference type="PIRSR" id="PIRSR602129-50"/>
    </source>
</evidence>
<dbReference type="Gene3D" id="3.40.640.10">
    <property type="entry name" value="Type I PLP-dependent aspartate aminotransferase-like (Major domain)"/>
    <property type="match status" value="1"/>
</dbReference>
<dbReference type="Pfam" id="PF00282">
    <property type="entry name" value="Pyridoxal_deC"/>
    <property type="match status" value="1"/>
</dbReference>
<feature type="modified residue" description="N6-(pyridoxal phosphate)lysine" evidence="6">
    <location>
        <position position="299"/>
    </location>
</feature>
<dbReference type="PANTHER" id="PTHR45677:SF1">
    <property type="entry name" value="ACIDIC AMINO ACID DECARBOXYLASE GADL1"/>
    <property type="match status" value="1"/>
</dbReference>
<keyword evidence="5 7" id="KW-0456">Lyase</keyword>
<organism evidence="8 9">
    <name type="scientific">Intoshia linei</name>
    <dbReference type="NCBI Taxonomy" id="1819745"/>
    <lineage>
        <taxon>Eukaryota</taxon>
        <taxon>Metazoa</taxon>
        <taxon>Spiralia</taxon>
        <taxon>Lophotrochozoa</taxon>
        <taxon>Mesozoa</taxon>
        <taxon>Orthonectida</taxon>
        <taxon>Rhopaluridae</taxon>
        <taxon>Intoshia</taxon>
    </lineage>
</organism>